<dbReference type="Gene3D" id="3.40.50.2000">
    <property type="entry name" value="Glycogen Phosphorylase B"/>
    <property type="match status" value="2"/>
</dbReference>
<dbReference type="RefSeq" id="WP_317296213.1">
    <property type="nucleotide sequence ID" value="NZ_JABFFQ010000005.1"/>
</dbReference>
<keyword evidence="4" id="KW-1185">Reference proteome</keyword>
<evidence type="ECO:0000256" key="1">
    <source>
        <dbReference type="SAM" id="Phobius"/>
    </source>
</evidence>
<dbReference type="Proteomes" id="UP001273768">
    <property type="component" value="Unassembled WGS sequence"/>
</dbReference>
<evidence type="ECO:0000313" key="3">
    <source>
        <dbReference type="EMBL" id="MDV4343032.1"/>
    </source>
</evidence>
<dbReference type="InterPro" id="IPR001296">
    <property type="entry name" value="Glyco_trans_1"/>
</dbReference>
<dbReference type="Pfam" id="PF00534">
    <property type="entry name" value="Glycos_transf_1"/>
    <property type="match status" value="1"/>
</dbReference>
<dbReference type="CDD" id="cd03801">
    <property type="entry name" value="GT4_PimA-like"/>
    <property type="match status" value="1"/>
</dbReference>
<dbReference type="EMBL" id="JABFFQ010000005">
    <property type="protein sequence ID" value="MDV4343032.1"/>
    <property type="molecule type" value="Genomic_DNA"/>
</dbReference>
<proteinExistence type="predicted"/>
<name>A0ABU3Z2J4_9EURY</name>
<organism evidence="3 4">
    <name type="scientific">Methanoculleus nereidis</name>
    <dbReference type="NCBI Taxonomy" id="2735141"/>
    <lineage>
        <taxon>Archaea</taxon>
        <taxon>Methanobacteriati</taxon>
        <taxon>Methanobacteriota</taxon>
        <taxon>Stenosarchaea group</taxon>
        <taxon>Methanomicrobia</taxon>
        <taxon>Methanomicrobiales</taxon>
        <taxon>Methanomicrobiaceae</taxon>
        <taxon>Methanoculleus</taxon>
    </lineage>
</organism>
<feature type="transmembrane region" description="Helical" evidence="1">
    <location>
        <begin position="12"/>
        <end position="29"/>
    </location>
</feature>
<protein>
    <submittedName>
        <fullName evidence="3">Glycosyltransferase family 4 protein</fullName>
    </submittedName>
</protein>
<dbReference type="PANTHER" id="PTHR12526">
    <property type="entry name" value="GLYCOSYLTRANSFERASE"/>
    <property type="match status" value="1"/>
</dbReference>
<sequence>MFKIVKNVDKWLFFIGGELLILPIIFAKLTRKPAILLFAGCLLDQSTLSQSKLQKMWMKSAIYFTSKLNRVLCNKLVVYSPKLISEWNLEPYRHKILIAHEHFLDFETFTTTIPMPDRPRRIGYIGRLSKEKGIENFVRSLPAILSNQQDHHVLIGGDGELNETIEASLQEEGITDRVDLPGWISHDDLSKYLNQLRLLVLPSYTEGLPNIVLEAMACGTPVLATPVGAIPDIIVDGKTGFIMENNSPECIAANIIRALNSPELELIAENGRRFVEENFSFESTIVQWKEVLEEI</sequence>
<accession>A0ABU3Z2J4</accession>
<keyword evidence="1" id="KW-1133">Transmembrane helix</keyword>
<feature type="domain" description="Glycosyl transferase family 1" evidence="2">
    <location>
        <begin position="114"/>
        <end position="265"/>
    </location>
</feature>
<evidence type="ECO:0000259" key="2">
    <source>
        <dbReference type="Pfam" id="PF00534"/>
    </source>
</evidence>
<comment type="caution">
    <text evidence="3">The sequence shown here is derived from an EMBL/GenBank/DDBJ whole genome shotgun (WGS) entry which is preliminary data.</text>
</comment>
<evidence type="ECO:0000313" key="4">
    <source>
        <dbReference type="Proteomes" id="UP001273768"/>
    </source>
</evidence>
<keyword evidence="1" id="KW-0472">Membrane</keyword>
<gene>
    <name evidence="3" type="ORF">HL657_07555</name>
</gene>
<keyword evidence="1" id="KW-0812">Transmembrane</keyword>
<dbReference type="SUPFAM" id="SSF53756">
    <property type="entry name" value="UDP-Glycosyltransferase/glycogen phosphorylase"/>
    <property type="match status" value="1"/>
</dbReference>
<reference evidence="3 4" key="1">
    <citation type="submission" date="2020-05" db="EMBL/GenBank/DDBJ databases">
        <title>Isolation and characterization of methanoarchaea from a cold seep at offshore SW Taiwan.</title>
        <authorList>
            <person name="Chen Y.-W."/>
            <person name="Chen S.-C."/>
            <person name="Lai M.-C."/>
        </authorList>
    </citation>
    <scope>NUCLEOTIDE SEQUENCE [LARGE SCALE GENOMIC DNA]</scope>
    <source>
        <strain evidence="3 4">YWC-01</strain>
    </source>
</reference>